<evidence type="ECO:0000313" key="3">
    <source>
        <dbReference type="Proteomes" id="UP000430272"/>
    </source>
</evidence>
<dbReference type="OrthoDB" id="9801573at2"/>
<dbReference type="EMBL" id="WTYD01000001">
    <property type="protein sequence ID" value="MXO52541.1"/>
    <property type="molecule type" value="Genomic_DNA"/>
</dbReference>
<evidence type="ECO:0000259" key="1">
    <source>
        <dbReference type="Pfam" id="PF13439"/>
    </source>
</evidence>
<reference evidence="2 3" key="1">
    <citation type="submission" date="2019-12" db="EMBL/GenBank/DDBJ databases">
        <title>Genomic-based taxomic classification of the family Erythrobacteraceae.</title>
        <authorList>
            <person name="Xu L."/>
        </authorList>
    </citation>
    <scope>NUCLEOTIDE SEQUENCE [LARGE SCALE GENOMIC DNA]</scope>
    <source>
        <strain evidence="2 3">JCM 17468</strain>
    </source>
</reference>
<dbReference type="Pfam" id="PF13692">
    <property type="entry name" value="Glyco_trans_1_4"/>
    <property type="match status" value="1"/>
</dbReference>
<keyword evidence="3" id="KW-1185">Reference proteome</keyword>
<dbReference type="AlphaFoldDB" id="A0A844Y3G9"/>
<proteinExistence type="predicted"/>
<protein>
    <submittedName>
        <fullName evidence="2">Glycosyltransferase</fullName>
    </submittedName>
</protein>
<sequence length="378" mass="40189">MKIAVLAHIRHAIAEPFKGGMEAHCHALCRGLRARGHEVTLFAAAGSDDPALVPTVAQPYESVLPFELWHGTERLAAYQFEGFASAFDHLRAGSFDMVHNNSLFAPVIGWCADAGIPCVTSQHVPPFGAMRNAVAAHIGRPGVAVTVTSHHQVSLWPEACRDRLRVVPNGVDTDAWRPLAANPEETVGEHLTWVGRIAPNKGTAEAVRAARLAKAALRVFGPIEDAAYFAREVAPHLCEQIVYQGHLDSARLQQEIRTSRAALVTPRWDEPFGLVAAEALASGTPVVGFARGAIPEVVGDCGILGPDGDVAALARAIQAVAKVDRSLCRERALARFSIPRMIAGYECCYAAAISACGTAGSPRAIRSSISAKALEALA</sequence>
<comment type="caution">
    <text evidence="2">The sequence shown here is derived from an EMBL/GenBank/DDBJ whole genome shotgun (WGS) entry which is preliminary data.</text>
</comment>
<dbReference type="InterPro" id="IPR028098">
    <property type="entry name" value="Glyco_trans_4-like_N"/>
</dbReference>
<dbReference type="Gene3D" id="3.40.50.2000">
    <property type="entry name" value="Glycogen Phosphorylase B"/>
    <property type="match status" value="2"/>
</dbReference>
<organism evidence="2 3">
    <name type="scientific">Qipengyuania pelagi</name>
    <dbReference type="NCBI Taxonomy" id="994320"/>
    <lineage>
        <taxon>Bacteria</taxon>
        <taxon>Pseudomonadati</taxon>
        <taxon>Pseudomonadota</taxon>
        <taxon>Alphaproteobacteria</taxon>
        <taxon>Sphingomonadales</taxon>
        <taxon>Erythrobacteraceae</taxon>
        <taxon>Qipengyuania</taxon>
    </lineage>
</organism>
<dbReference type="RefSeq" id="WP_160659516.1">
    <property type="nucleotide sequence ID" value="NZ_BAABDV010000001.1"/>
</dbReference>
<dbReference type="GO" id="GO:0016757">
    <property type="term" value="F:glycosyltransferase activity"/>
    <property type="evidence" value="ECO:0007669"/>
    <property type="project" value="UniProtKB-ARBA"/>
</dbReference>
<dbReference type="SUPFAM" id="SSF53756">
    <property type="entry name" value="UDP-Glycosyltransferase/glycogen phosphorylase"/>
    <property type="match status" value="1"/>
</dbReference>
<accession>A0A844Y3G9</accession>
<keyword evidence="2" id="KW-0808">Transferase</keyword>
<feature type="domain" description="Glycosyltransferase subfamily 4-like N-terminal" evidence="1">
    <location>
        <begin position="19"/>
        <end position="174"/>
    </location>
</feature>
<dbReference type="Pfam" id="PF13439">
    <property type="entry name" value="Glyco_transf_4"/>
    <property type="match status" value="1"/>
</dbReference>
<gene>
    <name evidence="2" type="ORF">GRI47_00780</name>
</gene>
<dbReference type="PANTHER" id="PTHR45947:SF3">
    <property type="entry name" value="SULFOQUINOVOSYL TRANSFERASE SQD2"/>
    <property type="match status" value="1"/>
</dbReference>
<dbReference type="PANTHER" id="PTHR45947">
    <property type="entry name" value="SULFOQUINOVOSYL TRANSFERASE SQD2"/>
    <property type="match status" value="1"/>
</dbReference>
<dbReference type="Proteomes" id="UP000430272">
    <property type="component" value="Unassembled WGS sequence"/>
</dbReference>
<dbReference type="InterPro" id="IPR050194">
    <property type="entry name" value="Glycosyltransferase_grp1"/>
</dbReference>
<evidence type="ECO:0000313" key="2">
    <source>
        <dbReference type="EMBL" id="MXO52541.1"/>
    </source>
</evidence>
<name>A0A844Y3G9_9SPHN</name>